<feature type="signal peptide" evidence="1">
    <location>
        <begin position="1"/>
        <end position="19"/>
    </location>
</feature>
<gene>
    <name evidence="3" type="ORF">CLW00_12214</name>
</gene>
<evidence type="ECO:0000313" key="3">
    <source>
        <dbReference type="EMBL" id="PRY84325.1"/>
    </source>
</evidence>
<dbReference type="PROSITE" id="PS51257">
    <property type="entry name" value="PROKAR_LIPOPROTEIN"/>
    <property type="match status" value="1"/>
</dbReference>
<sequence>MKTYLTPILLAFLFFTACSSEIDNSLDAEIEEIEMGLFTATQINGESPTKYSIAERMNHYKVPGLSIAVIKDGKIHWAKGYGIANTLENRKVEVSPNTLFQAGSISKPIAALSVLKMAQEGKLDLDEDVNTYLLNWEMEN</sequence>
<dbReference type="RefSeq" id="WP_211300240.1">
    <property type="nucleotide sequence ID" value="NZ_PVTR01000022.1"/>
</dbReference>
<dbReference type="EMBL" id="PVTR01000022">
    <property type="protein sequence ID" value="PRY84325.1"/>
    <property type="molecule type" value="Genomic_DNA"/>
</dbReference>
<dbReference type="PANTHER" id="PTHR46825:SF9">
    <property type="entry name" value="BETA-LACTAMASE-RELATED DOMAIN-CONTAINING PROTEIN"/>
    <property type="match status" value="1"/>
</dbReference>
<name>A0A2T0WCC0_9BACT</name>
<feature type="chain" id="PRO_5015494494" evidence="1">
    <location>
        <begin position="20"/>
        <end position="140"/>
    </location>
</feature>
<organism evidence="3 4">
    <name type="scientific">Mongoliibacter ruber</name>
    <dbReference type="NCBI Taxonomy" id="1750599"/>
    <lineage>
        <taxon>Bacteria</taxon>
        <taxon>Pseudomonadati</taxon>
        <taxon>Bacteroidota</taxon>
        <taxon>Cytophagia</taxon>
        <taxon>Cytophagales</taxon>
        <taxon>Cyclobacteriaceae</taxon>
        <taxon>Mongoliibacter</taxon>
    </lineage>
</organism>
<dbReference type="Pfam" id="PF00144">
    <property type="entry name" value="Beta-lactamase"/>
    <property type="match status" value="1"/>
</dbReference>
<keyword evidence="1" id="KW-0732">Signal</keyword>
<evidence type="ECO:0000259" key="2">
    <source>
        <dbReference type="Pfam" id="PF00144"/>
    </source>
</evidence>
<reference evidence="3 4" key="1">
    <citation type="submission" date="2018-03" db="EMBL/GenBank/DDBJ databases">
        <title>Genomic Encyclopedia of Archaeal and Bacterial Type Strains, Phase II (KMG-II): from individual species to whole genera.</title>
        <authorList>
            <person name="Goeker M."/>
        </authorList>
    </citation>
    <scope>NUCLEOTIDE SEQUENCE [LARGE SCALE GENOMIC DNA]</scope>
    <source>
        <strain evidence="3 4">DSM 27929</strain>
    </source>
</reference>
<dbReference type="InterPro" id="IPR012338">
    <property type="entry name" value="Beta-lactam/transpept-like"/>
</dbReference>
<evidence type="ECO:0000256" key="1">
    <source>
        <dbReference type="SAM" id="SignalP"/>
    </source>
</evidence>
<evidence type="ECO:0000313" key="4">
    <source>
        <dbReference type="Proteomes" id="UP000238157"/>
    </source>
</evidence>
<dbReference type="InterPro" id="IPR001466">
    <property type="entry name" value="Beta-lactam-related"/>
</dbReference>
<dbReference type="InterPro" id="IPR050491">
    <property type="entry name" value="AmpC-like"/>
</dbReference>
<accession>A0A2T0WCC0</accession>
<proteinExistence type="predicted"/>
<dbReference type="Gene3D" id="3.40.710.10">
    <property type="entry name" value="DD-peptidase/beta-lactamase superfamily"/>
    <property type="match status" value="1"/>
</dbReference>
<comment type="caution">
    <text evidence="3">The sequence shown here is derived from an EMBL/GenBank/DDBJ whole genome shotgun (WGS) entry which is preliminary data.</text>
</comment>
<dbReference type="PANTHER" id="PTHR46825">
    <property type="entry name" value="D-ALANYL-D-ALANINE-CARBOXYPEPTIDASE/ENDOPEPTIDASE AMPH"/>
    <property type="match status" value="1"/>
</dbReference>
<keyword evidence="4" id="KW-1185">Reference proteome</keyword>
<dbReference type="AlphaFoldDB" id="A0A2T0WCC0"/>
<dbReference type="SUPFAM" id="SSF56601">
    <property type="entry name" value="beta-lactamase/transpeptidase-like"/>
    <property type="match status" value="1"/>
</dbReference>
<dbReference type="Proteomes" id="UP000238157">
    <property type="component" value="Unassembled WGS sequence"/>
</dbReference>
<protein>
    <submittedName>
        <fullName evidence="3">Beta-lactamase</fullName>
    </submittedName>
</protein>
<feature type="domain" description="Beta-lactamase-related" evidence="2">
    <location>
        <begin position="53"/>
        <end position="133"/>
    </location>
</feature>